<evidence type="ECO:0000313" key="3">
    <source>
        <dbReference type="Proteomes" id="UP000642748"/>
    </source>
</evidence>
<reference evidence="2" key="1">
    <citation type="submission" date="2021-01" db="EMBL/GenBank/DDBJ databases">
        <title>Whole genome shotgun sequence of Rugosimonospora africana NBRC 104875.</title>
        <authorList>
            <person name="Komaki H."/>
            <person name="Tamura T."/>
        </authorList>
    </citation>
    <scope>NUCLEOTIDE SEQUENCE</scope>
    <source>
        <strain evidence="2">NBRC 104875</strain>
    </source>
</reference>
<dbReference type="EMBL" id="BONZ01000034">
    <property type="protein sequence ID" value="GIH15386.1"/>
    <property type="molecule type" value="Genomic_DNA"/>
</dbReference>
<feature type="transmembrane region" description="Helical" evidence="1">
    <location>
        <begin position="76"/>
        <end position="103"/>
    </location>
</feature>
<evidence type="ECO:0000313" key="2">
    <source>
        <dbReference type="EMBL" id="GIH15386.1"/>
    </source>
</evidence>
<keyword evidence="3" id="KW-1185">Reference proteome</keyword>
<comment type="caution">
    <text evidence="2">The sequence shown here is derived from an EMBL/GenBank/DDBJ whole genome shotgun (WGS) entry which is preliminary data.</text>
</comment>
<name>A0A8J3VRB8_9ACTN</name>
<dbReference type="Pfam" id="PF20226">
    <property type="entry name" value="DUF6585"/>
    <property type="match status" value="1"/>
</dbReference>
<dbReference type="InterPro" id="IPR046492">
    <property type="entry name" value="DUF6585"/>
</dbReference>
<sequence length="191" mass="20758">MTTGEGQVPGNAAAAPVPPEVVQAAQAHNFGRMESTRSLANPRQTSVLWLVIGIVCFVVLWLLSEVGSKNSSLSVLWSILHFFGLLFCFAGVFAIVAAIRVLVTGARSYYVYENGFVYRHNGNVRAIAWPEVTSLQSVLGTRGSNSGKLTHYNLNVQGIKPIPIPIQIVNGRDDFLDHLIAALGRFNRPVV</sequence>
<proteinExistence type="predicted"/>
<feature type="transmembrane region" description="Helical" evidence="1">
    <location>
        <begin position="47"/>
        <end position="64"/>
    </location>
</feature>
<dbReference type="RefSeq" id="WP_203919024.1">
    <property type="nucleotide sequence ID" value="NZ_BONZ01000034.1"/>
</dbReference>
<dbReference type="Proteomes" id="UP000642748">
    <property type="component" value="Unassembled WGS sequence"/>
</dbReference>
<protein>
    <submittedName>
        <fullName evidence="2">Uncharacterized protein</fullName>
    </submittedName>
</protein>
<organism evidence="2 3">
    <name type="scientific">Rugosimonospora africana</name>
    <dbReference type="NCBI Taxonomy" id="556532"/>
    <lineage>
        <taxon>Bacteria</taxon>
        <taxon>Bacillati</taxon>
        <taxon>Actinomycetota</taxon>
        <taxon>Actinomycetes</taxon>
        <taxon>Micromonosporales</taxon>
        <taxon>Micromonosporaceae</taxon>
        <taxon>Rugosimonospora</taxon>
    </lineage>
</organism>
<gene>
    <name evidence="2" type="ORF">Raf01_35580</name>
</gene>
<accession>A0A8J3VRB8</accession>
<dbReference type="AlphaFoldDB" id="A0A8J3VRB8"/>
<keyword evidence="1" id="KW-0812">Transmembrane</keyword>
<evidence type="ECO:0000256" key="1">
    <source>
        <dbReference type="SAM" id="Phobius"/>
    </source>
</evidence>
<keyword evidence="1" id="KW-0472">Membrane</keyword>
<keyword evidence="1" id="KW-1133">Transmembrane helix</keyword>